<dbReference type="RefSeq" id="XP_004355254.1">
    <property type="nucleotide sequence ID" value="XM_004355202.1"/>
</dbReference>
<dbReference type="OrthoDB" id="70387at2759"/>
<dbReference type="SUPFAM" id="SSF140860">
    <property type="entry name" value="Pseudo ankyrin repeat-like"/>
    <property type="match status" value="1"/>
</dbReference>
<sequence>MQDISNSNNNNFEKDRIFKFIINNKILRRLIINHVDEISKFTSGHLSIKTGLEITSSQSMMWYHKYGYERNKIIGMYDSVKQVLGANQWPILQMALRFDNMELARHVYKYLMEHTHGPIIHSLNETVAIRNLDTIEKVEMVINVEARSHQRTLLSIPRPFQSKAMFSRDCKTILYTSIVNYSIMSAWRHNNIELARWVVNRLRGYIEKYKIVLAVETDSLKENTLLEMVQFIYESGIRRTWNDILRKATVLGRVDVLEYLLPRVPTHHLYLIDYAAGEGNLDMIHTILRLRPTETILNAFAKACMGGSVPIFRFLVERFPNAAVGNMILNQSLIAGHIDMANYILDHVPCPPTKPTKYFVVNSMHDDLLTIDLLDTLLGNKKVDCQFSTVYSAAVRKGLTAVVSHLDVSMHNFDKVNFDNALQHATRANDLAMVQSILVHHGDYPKYTNLALAVQPECSSEIVRAIASSDIMFNKTSHSISPSDLRTLSENQYYNTIKILHEYGRVKKFSELTFEQSCTSNSIEIVQLLHTIPGIRASYRTWDNTVSRGHIRVMDFLLENRTEGCYNAVVLACESGRIEMVEWLMTNAKKLIAITQPGNSKLVASLERQEITLSQLDYFLRTRPKSLMDPVNFNRLAEIESADGSPIPQYQPEKYQGELIKAALRCNNSNAFEMVKYLHEKHGQQILKTDTSGIITNKGTTLETIKYLVDNNMLVPDFDLNRNTIERVVRMSNSADLIRYLLGIFHRIPPMVTVKGKALNNMSITNAINTAINSNRWEIAQMSIQFFDARHYFTADNLRIFYHNSIKLGNLPLILYLSKKQQTHSKNNYIFKIFTLRRKICNYINDISTAEQQREKEKIYIKGRDIIKLWDIRMLSKYALPWHFVKHYLPNDCKEINEYIRYQAINKYAAHPNATVDTLQHLIEWSPDVYFVGDYLDKTAINGKIDILKMIHQRYPNTILHTSKSVEIAAWNSHLSVIQLLHSIDNQGIPIFTTHVMDNAAKVGNLSIIQWLHQNRSEGCSEKGIDWASENGHFECVKYLVENTNQEGTEDAMDMAASNGHYDIVCYLHQQGYMCTTNAMDGAAKNGHLIVLKFLQENRNEGYSFNAHYLASKNGHLSCVMYLDHHGGEDYFSFQVACENGHILVVEYLHRNKYRKWSFRTLKQATKNGHLSTVQYLVLYNKKNEFNESLIDIAAEFGHLKVIEFLHTHEIFKCSTKAMDKAAAGGHLDVLQFLYFNRTEGYSNEIAELAAINGHLDVLIWIHNTLVNNNELHLFTQRVMDLGVRSNNINVVKWLHKNQTHYSFSRDIIDDACTMGQLDIVQYLFENTTIGCSGNAIIQATKNGHLEIVQYLLTNQAIQNLDAFLYTLLFKASLDHPMISLYLYNYNNNNNKNFPNSNLDIGMGFKADRLTLDHLQDFSISCYMLERSGAGCDYSAIQNIYLGHPTMLSYLYNKGVDISKFLIDAVKYGHLTIIKFLVEKYPDLKKEESAIEHACSKSHENNIKSLEVMDNLESYEDAINNTNNNNNTTTTTTTVTTNVNRFIDVFRSSILRDQIFKSITLLSQYQEYIKDVYERDQKLKHKRYIKGRDIIKLWDIGMLSKYALPWHFVKHYLPNDCKEINRYIRYQAINEYAAHPNATVDTLQHLIEWSPDVYFVGDYIDGTAVNGKIDILTMLHQRYPNTIIHTNKSVEGAATKGHMSVIQFLHSIDNQGIPIFTTEVMDNAAEAGHLALVQWLHQNRSEGSTERAINLSSKGGHFECVKFLVENTKEKGTEEAMNLACFDGHYEVIKYLHQHDYLCTTNAMDWAALGGHYYVIKFLHENRTEGCTQKAINLAAKFGYLDCIKYLTMNRSEGCTTDAMNMAAKKGHLSVVEYLHFNRTEGCTQQAMDNASRKGHLSVVEFLHRNRTEGCSEDAMNGAAANGHLQVVEFLKENRSEWCTKASKDGAAKNGHLNILQYLVAHMGHTHSAKIANLAAAFGHLDVLIWIHTHLEPISSHRLFGKRTMDKAAVNGHISVVQWLHRNRTEGCTKEAIDGASLYGHISVVEFLHFNRSEGCTATAFTRAASNNHLSVVQFLQTHKPEKYSKSVMDQATIGGHAQVSQYLLEHGSADRFTSESIYYSATHGQLQQLEKLILASPNQQASCVKGMLLYFASVKGRYFTMAYLHSLPASMFTEPDDLSLLGGAFNQAGSYCRLSTLDFLLKNGYVNNTIPSPYCYQSLSIAYYLKQQNRVGSAAAESAENDHDGGGHDGSIIDYCASNGHLTSMSYLLTTGETFTSRASIWAARAGFLSVLKFLKRNGKLGLEESMDGACSYDHLSCMIFLDQNCEKDQPSGGCTELGINEAASIGSLSALKWIYHNRPDELILNRNGEAIKNAAYFGQLSILQFLLTVHQERQILYVHGNSTPIDQASKRGHLTLVQYLHSQNQPATINAINDAANEGELTILQFLTANRTEGASTHALDRASESGRLSIVRFLIENRSERCTNWGKRKALEKDHTEIYDILNVIIPVDIDYSDETSSEESYHGNYSIDNISEEVEDDEDDEEITNGEYPNQSEEEDEEDEEEYEE</sequence>
<reference evidence="3" key="1">
    <citation type="journal article" date="2011" name="Genome Res.">
        <title>Phylogeny-wide analysis of social amoeba genomes highlights ancient origins for complex intercellular communication.</title>
        <authorList>
            <person name="Heidel A.J."/>
            <person name="Lawal H.M."/>
            <person name="Felder M."/>
            <person name="Schilde C."/>
            <person name="Helps N.R."/>
            <person name="Tunggal B."/>
            <person name="Rivero F."/>
            <person name="John U."/>
            <person name="Schleicher M."/>
            <person name="Eichinger L."/>
            <person name="Platzer M."/>
            <person name="Noegel A.A."/>
            <person name="Schaap P."/>
            <person name="Gloeckner G."/>
        </authorList>
    </citation>
    <scope>NUCLEOTIDE SEQUENCE [LARGE SCALE GENOMIC DNA]</scope>
    <source>
        <strain evidence="3">SH3</strain>
    </source>
</reference>
<feature type="compositionally biased region" description="Acidic residues" evidence="1">
    <location>
        <begin position="2534"/>
        <end position="2548"/>
    </location>
</feature>
<organism evidence="2 3">
    <name type="scientific">Cavenderia fasciculata</name>
    <name type="common">Slime mold</name>
    <name type="synonym">Dictyostelium fasciculatum</name>
    <dbReference type="NCBI Taxonomy" id="261658"/>
    <lineage>
        <taxon>Eukaryota</taxon>
        <taxon>Amoebozoa</taxon>
        <taxon>Evosea</taxon>
        <taxon>Eumycetozoa</taxon>
        <taxon>Dictyostelia</taxon>
        <taxon>Acytosteliales</taxon>
        <taxon>Cavenderiaceae</taxon>
        <taxon>Cavenderia</taxon>
    </lineage>
</organism>
<dbReference type="SUPFAM" id="SSF48403">
    <property type="entry name" value="Ankyrin repeat"/>
    <property type="match status" value="6"/>
</dbReference>
<dbReference type="GeneID" id="14869248"/>
<dbReference type="PANTHER" id="PTHR46586:SF3">
    <property type="entry name" value="ANKYRIN REPEAT-CONTAINING PROTEIN"/>
    <property type="match status" value="1"/>
</dbReference>
<gene>
    <name evidence="2" type="ORF">DFA_07758</name>
</gene>
<proteinExistence type="predicted"/>
<dbReference type="Pfam" id="PF12796">
    <property type="entry name" value="Ank_2"/>
    <property type="match status" value="4"/>
</dbReference>
<dbReference type="EMBL" id="GL883021">
    <property type="protein sequence ID" value="EGG16780.1"/>
    <property type="molecule type" value="Genomic_DNA"/>
</dbReference>
<feature type="region of interest" description="Disordered" evidence="1">
    <location>
        <begin position="2518"/>
        <end position="2569"/>
    </location>
</feature>
<dbReference type="KEGG" id="dfa:DFA_07758"/>
<feature type="compositionally biased region" description="Acidic residues" evidence="1">
    <location>
        <begin position="2556"/>
        <end position="2569"/>
    </location>
</feature>
<dbReference type="STRING" id="1054147.F4Q358"/>
<evidence type="ECO:0000313" key="3">
    <source>
        <dbReference type="Proteomes" id="UP000007797"/>
    </source>
</evidence>
<dbReference type="SMART" id="SM00248">
    <property type="entry name" value="ANK"/>
    <property type="match status" value="17"/>
</dbReference>
<dbReference type="InterPro" id="IPR002110">
    <property type="entry name" value="Ankyrin_rpt"/>
</dbReference>
<dbReference type="PANTHER" id="PTHR46586">
    <property type="entry name" value="ANKYRIN REPEAT-CONTAINING PROTEIN"/>
    <property type="match status" value="1"/>
</dbReference>
<protein>
    <recommendedName>
        <fullName evidence="4">Ankyrin repeat-containing protein</fullName>
    </recommendedName>
</protein>
<dbReference type="Gene3D" id="1.25.40.20">
    <property type="entry name" value="Ankyrin repeat-containing domain"/>
    <property type="match status" value="7"/>
</dbReference>
<keyword evidence="3" id="KW-1185">Reference proteome</keyword>
<dbReference type="Pfam" id="PF13637">
    <property type="entry name" value="Ank_4"/>
    <property type="match status" value="2"/>
</dbReference>
<dbReference type="Proteomes" id="UP000007797">
    <property type="component" value="Unassembled WGS sequence"/>
</dbReference>
<evidence type="ECO:0000256" key="1">
    <source>
        <dbReference type="SAM" id="MobiDB-lite"/>
    </source>
</evidence>
<evidence type="ECO:0008006" key="4">
    <source>
        <dbReference type="Google" id="ProtNLM"/>
    </source>
</evidence>
<dbReference type="InterPro" id="IPR036770">
    <property type="entry name" value="Ankyrin_rpt-contain_sf"/>
</dbReference>
<accession>F4Q358</accession>
<name>F4Q358_CACFS</name>
<evidence type="ECO:0000313" key="2">
    <source>
        <dbReference type="EMBL" id="EGG16780.1"/>
    </source>
</evidence>
<dbReference type="InterPro" id="IPR052050">
    <property type="entry name" value="SecEffector_AnkRepeat"/>
</dbReference>